<gene>
    <name evidence="2" type="ORF">GLYMA_15G122000</name>
</gene>
<dbReference type="AlphaFoldDB" id="A0A0R0G0J9"/>
<protein>
    <recommendedName>
        <fullName evidence="5">Transmembrane protein</fullName>
    </recommendedName>
</protein>
<dbReference type="OMA" id="VCCEDGC"/>
<reference evidence="2" key="3">
    <citation type="submission" date="2018-07" db="EMBL/GenBank/DDBJ databases">
        <title>WGS assembly of Glycine max.</title>
        <authorList>
            <person name="Schmutz J."/>
            <person name="Cannon S."/>
            <person name="Schlueter J."/>
            <person name="Ma J."/>
            <person name="Mitros T."/>
            <person name="Nelson W."/>
            <person name="Hyten D."/>
            <person name="Song Q."/>
            <person name="Thelen J."/>
            <person name="Cheng J."/>
            <person name="Xu D."/>
            <person name="Hellsten U."/>
            <person name="May G."/>
            <person name="Yu Y."/>
            <person name="Sakurai T."/>
            <person name="Umezawa T."/>
            <person name="Bhattacharyya M."/>
            <person name="Sandhu D."/>
            <person name="Valliyodan B."/>
            <person name="Lindquist E."/>
            <person name="Peto M."/>
            <person name="Grant D."/>
            <person name="Shu S."/>
            <person name="Goodstein D."/>
            <person name="Barry K."/>
            <person name="Futrell-Griggs M."/>
            <person name="Abernathy B."/>
            <person name="Du J."/>
            <person name="Tian Z."/>
            <person name="Zhu L."/>
            <person name="Gill N."/>
            <person name="Joshi T."/>
            <person name="Libault M."/>
            <person name="Sethuraman A."/>
            <person name="Zhang X."/>
            <person name="Shinozaki K."/>
            <person name="Nguyen H."/>
            <person name="Wing R."/>
            <person name="Cregan P."/>
            <person name="Specht J."/>
            <person name="Grimwood J."/>
            <person name="Rokhsar D."/>
            <person name="Stacey G."/>
            <person name="Shoemaker R."/>
            <person name="Jackson S."/>
        </authorList>
    </citation>
    <scope>NUCLEOTIDE SEQUENCE</scope>
    <source>
        <tissue evidence="2">Callus</tissue>
    </source>
</reference>
<dbReference type="Gramene" id="KRH11639">
    <property type="protein sequence ID" value="KRH11639"/>
    <property type="gene ID" value="GLYMA_15G122000"/>
</dbReference>
<evidence type="ECO:0000313" key="2">
    <source>
        <dbReference type="EMBL" id="KRH11639.1"/>
    </source>
</evidence>
<feature type="chain" id="PRO_5014521200" description="Transmembrane protein" evidence="1">
    <location>
        <begin position="35"/>
        <end position="71"/>
    </location>
</feature>
<organism evidence="2">
    <name type="scientific">Glycine max</name>
    <name type="common">Soybean</name>
    <name type="synonym">Glycine hispida</name>
    <dbReference type="NCBI Taxonomy" id="3847"/>
    <lineage>
        <taxon>Eukaryota</taxon>
        <taxon>Viridiplantae</taxon>
        <taxon>Streptophyta</taxon>
        <taxon>Embryophyta</taxon>
        <taxon>Tracheophyta</taxon>
        <taxon>Spermatophyta</taxon>
        <taxon>Magnoliopsida</taxon>
        <taxon>eudicotyledons</taxon>
        <taxon>Gunneridae</taxon>
        <taxon>Pentapetalae</taxon>
        <taxon>rosids</taxon>
        <taxon>fabids</taxon>
        <taxon>Fabales</taxon>
        <taxon>Fabaceae</taxon>
        <taxon>Papilionoideae</taxon>
        <taxon>50 kb inversion clade</taxon>
        <taxon>NPAAA clade</taxon>
        <taxon>indigoferoid/millettioid clade</taxon>
        <taxon>Phaseoleae</taxon>
        <taxon>Glycine</taxon>
        <taxon>Glycine subgen. Soja</taxon>
    </lineage>
</organism>
<keyword evidence="1" id="KW-0732">Signal</keyword>
<evidence type="ECO:0000313" key="3">
    <source>
        <dbReference type="EnsemblPlants" id="KRH11639"/>
    </source>
</evidence>
<dbReference type="SMR" id="A0A0R0G0J9"/>
<evidence type="ECO:0000313" key="4">
    <source>
        <dbReference type="Proteomes" id="UP000008827"/>
    </source>
</evidence>
<dbReference type="EMBL" id="CM000848">
    <property type="protein sequence ID" value="KRH11639.1"/>
    <property type="molecule type" value="Genomic_DNA"/>
</dbReference>
<dbReference type="EnsemblPlants" id="KRH11639">
    <property type="protein sequence ID" value="KRH11639"/>
    <property type="gene ID" value="GLYMA_15G122000"/>
</dbReference>
<sequence length="71" mass="7819">MTNGELEKIVRKAALIIAVSWLLLVAFIVVSANADNTKIHPPSSKNMVCCWFIWKSMIKCGKVCCEDGCCS</sequence>
<feature type="signal peptide" evidence="1">
    <location>
        <begin position="1"/>
        <end position="34"/>
    </location>
</feature>
<reference evidence="3" key="2">
    <citation type="submission" date="2018-02" db="UniProtKB">
        <authorList>
            <consortium name="EnsemblPlants"/>
        </authorList>
    </citation>
    <scope>IDENTIFICATION</scope>
    <source>
        <strain evidence="3">Williams 82</strain>
    </source>
</reference>
<keyword evidence="4" id="KW-1185">Reference proteome</keyword>
<evidence type="ECO:0000256" key="1">
    <source>
        <dbReference type="SAM" id="SignalP"/>
    </source>
</evidence>
<name>A0A0R0G0J9_SOYBN</name>
<reference evidence="2 3" key="1">
    <citation type="journal article" date="2010" name="Nature">
        <title>Genome sequence of the palaeopolyploid soybean.</title>
        <authorList>
            <person name="Schmutz J."/>
            <person name="Cannon S.B."/>
            <person name="Schlueter J."/>
            <person name="Ma J."/>
            <person name="Mitros T."/>
            <person name="Nelson W."/>
            <person name="Hyten D.L."/>
            <person name="Song Q."/>
            <person name="Thelen J.J."/>
            <person name="Cheng J."/>
            <person name="Xu D."/>
            <person name="Hellsten U."/>
            <person name="May G.D."/>
            <person name="Yu Y."/>
            <person name="Sakurai T."/>
            <person name="Umezawa T."/>
            <person name="Bhattacharyya M.K."/>
            <person name="Sandhu D."/>
            <person name="Valliyodan B."/>
            <person name="Lindquist E."/>
            <person name="Peto M."/>
            <person name="Grant D."/>
            <person name="Shu S."/>
            <person name="Goodstein D."/>
            <person name="Barry K."/>
            <person name="Futrell-Griggs M."/>
            <person name="Abernathy B."/>
            <person name="Du J."/>
            <person name="Tian Z."/>
            <person name="Zhu L."/>
            <person name="Gill N."/>
            <person name="Joshi T."/>
            <person name="Libault M."/>
            <person name="Sethuraman A."/>
            <person name="Zhang X.-C."/>
            <person name="Shinozaki K."/>
            <person name="Nguyen H.T."/>
            <person name="Wing R.A."/>
            <person name="Cregan P."/>
            <person name="Specht J."/>
            <person name="Grimwood J."/>
            <person name="Rokhsar D."/>
            <person name="Stacey G."/>
            <person name="Shoemaker R.C."/>
            <person name="Jackson S.A."/>
        </authorList>
    </citation>
    <scope>NUCLEOTIDE SEQUENCE</scope>
    <source>
        <strain evidence="3">cv. Williams 82</strain>
        <tissue evidence="2">Callus</tissue>
    </source>
</reference>
<proteinExistence type="predicted"/>
<accession>A0A0R0G0J9</accession>
<evidence type="ECO:0008006" key="5">
    <source>
        <dbReference type="Google" id="ProtNLM"/>
    </source>
</evidence>
<dbReference type="Proteomes" id="UP000008827">
    <property type="component" value="Chromosome 15"/>
</dbReference>
<dbReference type="InParanoid" id="A0A0R0G0J9"/>